<gene>
    <name evidence="1" type="ORF">CERZMDRAFT_95775</name>
</gene>
<reference evidence="1" key="1">
    <citation type="journal article" date="2020" name="Stud. Mycol.">
        <title>101 Dothideomycetes genomes: a test case for predicting lifestyles and emergence of pathogens.</title>
        <authorList>
            <person name="Haridas S."/>
            <person name="Albert R."/>
            <person name="Binder M."/>
            <person name="Bloem J."/>
            <person name="Labutti K."/>
            <person name="Salamov A."/>
            <person name="Andreopoulos B."/>
            <person name="Baker S."/>
            <person name="Barry K."/>
            <person name="Bills G."/>
            <person name="Bluhm B."/>
            <person name="Cannon C."/>
            <person name="Castanera R."/>
            <person name="Culley D."/>
            <person name="Daum C."/>
            <person name="Ezra D."/>
            <person name="Gonzalez J."/>
            <person name="Henrissat B."/>
            <person name="Kuo A."/>
            <person name="Liang C."/>
            <person name="Lipzen A."/>
            <person name="Lutzoni F."/>
            <person name="Magnuson J."/>
            <person name="Mondo S."/>
            <person name="Nolan M."/>
            <person name="Ohm R."/>
            <person name="Pangilinan J."/>
            <person name="Park H.-J."/>
            <person name="Ramirez L."/>
            <person name="Alfaro M."/>
            <person name="Sun H."/>
            <person name="Tritt A."/>
            <person name="Yoshinaga Y."/>
            <person name="Zwiers L.-H."/>
            <person name="Turgeon B."/>
            <person name="Goodwin S."/>
            <person name="Spatafora J."/>
            <person name="Crous P."/>
            <person name="Grigoriev I."/>
        </authorList>
    </citation>
    <scope>NUCLEOTIDE SEQUENCE</scope>
    <source>
        <strain evidence="1">SCOH1-5</strain>
    </source>
</reference>
<dbReference type="Proteomes" id="UP000799539">
    <property type="component" value="Unassembled WGS sequence"/>
</dbReference>
<name>A0A6A6FM28_9PEZI</name>
<evidence type="ECO:0000313" key="1">
    <source>
        <dbReference type="EMBL" id="KAF2214512.1"/>
    </source>
</evidence>
<proteinExistence type="predicted"/>
<keyword evidence="2" id="KW-1185">Reference proteome</keyword>
<dbReference type="AlphaFoldDB" id="A0A6A6FM28"/>
<protein>
    <submittedName>
        <fullName evidence="1">Uncharacterized protein</fullName>
    </submittedName>
</protein>
<evidence type="ECO:0000313" key="2">
    <source>
        <dbReference type="Proteomes" id="UP000799539"/>
    </source>
</evidence>
<sequence>MARQVQWYALQKMNLEGSTKQLEAVIFEILLQYIPMAAACCFEKEAVFTSMENRNEDPKIFRERHMDGVARKDRTA</sequence>
<dbReference type="EMBL" id="ML992668">
    <property type="protein sequence ID" value="KAF2214512.1"/>
    <property type="molecule type" value="Genomic_DNA"/>
</dbReference>
<accession>A0A6A6FM28</accession>
<organism evidence="1 2">
    <name type="scientific">Cercospora zeae-maydis SCOH1-5</name>
    <dbReference type="NCBI Taxonomy" id="717836"/>
    <lineage>
        <taxon>Eukaryota</taxon>
        <taxon>Fungi</taxon>
        <taxon>Dikarya</taxon>
        <taxon>Ascomycota</taxon>
        <taxon>Pezizomycotina</taxon>
        <taxon>Dothideomycetes</taxon>
        <taxon>Dothideomycetidae</taxon>
        <taxon>Mycosphaerellales</taxon>
        <taxon>Mycosphaerellaceae</taxon>
        <taxon>Cercospora</taxon>
    </lineage>
</organism>